<gene>
    <name evidence="1" type="ORF">FHR27_002246</name>
</gene>
<dbReference type="RefSeq" id="WP_179538602.1">
    <property type="nucleotide sequence ID" value="NZ_JACBYV010000001.1"/>
</dbReference>
<accession>A0A7Y9XNT0</accession>
<keyword evidence="2" id="KW-1185">Reference proteome</keyword>
<organism evidence="1 2">
    <name type="scientific">Phytopseudomonas flavescens</name>
    <dbReference type="NCBI Taxonomy" id="29435"/>
    <lineage>
        <taxon>Bacteria</taxon>
        <taxon>Pseudomonadati</taxon>
        <taxon>Pseudomonadota</taxon>
        <taxon>Gammaproteobacteria</taxon>
        <taxon>Pseudomonadales</taxon>
        <taxon>Pseudomonadaceae</taxon>
        <taxon>Phytopseudomonas</taxon>
    </lineage>
</organism>
<protein>
    <submittedName>
        <fullName evidence="1">Uncharacterized protein</fullName>
    </submittedName>
</protein>
<dbReference type="AlphaFoldDB" id="A0A7Y9XNT0"/>
<dbReference type="Proteomes" id="UP000578688">
    <property type="component" value="Unassembled WGS sequence"/>
</dbReference>
<name>A0A7Y9XNT0_9GAMM</name>
<sequence>MSEGSFVIITPKSQDKNLDKLLAFLNENEIVGIEQTRTELYRIISAETEFQLSPKKVVSFLQNLLEENGWYRLYENNEYGTETFWYVDQNRAWRTQTEQDEPNHHTLRAYTNWHQGLEGINYGVLEPSELRVLEEKYGLFDAAGNPVTDPISFRSLINSGATLFGKNLTVPHAGKYWDWYVPDYQSLAKGIALQCLADDYTVQYRRSYIVEGDIGYVWSWSSGQREVFLIFLHFGESSYCQRIVSSYSDLTADEAILAAYYDNDLPEAEKPTVIAPPTDEYLHAPLESIDISPFDAQSWVNIFDGRVISPYIGRLVRCDEKYYLYDRWQESDTRIEIQDPELDEQLKREVPEIYAQLGAGLYLKPKLLMKNRHEIAKLLAARFIEYSDEDKELVIAELACKVAYTTIV</sequence>
<reference evidence="1 2" key="1">
    <citation type="submission" date="2020-07" db="EMBL/GenBank/DDBJ databases">
        <title>Genomic analyses of the natural microbiome of Caenorhabditis elegans.</title>
        <authorList>
            <person name="Samuel B."/>
        </authorList>
    </citation>
    <scope>NUCLEOTIDE SEQUENCE [LARGE SCALE GENOMIC DNA]</scope>
    <source>
        <strain evidence="1 2">BIGb0408</strain>
    </source>
</reference>
<evidence type="ECO:0000313" key="1">
    <source>
        <dbReference type="EMBL" id="NYH73636.1"/>
    </source>
</evidence>
<comment type="caution">
    <text evidence="1">The sequence shown here is derived from an EMBL/GenBank/DDBJ whole genome shotgun (WGS) entry which is preliminary data.</text>
</comment>
<evidence type="ECO:0000313" key="2">
    <source>
        <dbReference type="Proteomes" id="UP000578688"/>
    </source>
</evidence>
<proteinExistence type="predicted"/>
<dbReference type="EMBL" id="JACBYV010000001">
    <property type="protein sequence ID" value="NYH73636.1"/>
    <property type="molecule type" value="Genomic_DNA"/>
</dbReference>